<dbReference type="Proteomes" id="UP000324222">
    <property type="component" value="Unassembled WGS sequence"/>
</dbReference>
<name>A0A5B7GS71_PORTR</name>
<accession>A0A5B7GS71</accession>
<keyword evidence="2" id="KW-1185">Reference proteome</keyword>
<sequence length="103" mass="11368">MRPVLQKLAANLGAQRGTSLPTINFPHRPFAQPPELLHSYSTTTNDCTHKITSTLNHICKHSAYDRKDTYEYRHQVSGAAVIEASEDRASHSIAVPHCTGATE</sequence>
<comment type="caution">
    <text evidence="1">The sequence shown here is derived from an EMBL/GenBank/DDBJ whole genome shotgun (WGS) entry which is preliminary data.</text>
</comment>
<organism evidence="1 2">
    <name type="scientific">Portunus trituberculatus</name>
    <name type="common">Swimming crab</name>
    <name type="synonym">Neptunus trituberculatus</name>
    <dbReference type="NCBI Taxonomy" id="210409"/>
    <lineage>
        <taxon>Eukaryota</taxon>
        <taxon>Metazoa</taxon>
        <taxon>Ecdysozoa</taxon>
        <taxon>Arthropoda</taxon>
        <taxon>Crustacea</taxon>
        <taxon>Multicrustacea</taxon>
        <taxon>Malacostraca</taxon>
        <taxon>Eumalacostraca</taxon>
        <taxon>Eucarida</taxon>
        <taxon>Decapoda</taxon>
        <taxon>Pleocyemata</taxon>
        <taxon>Brachyura</taxon>
        <taxon>Eubrachyura</taxon>
        <taxon>Portunoidea</taxon>
        <taxon>Portunidae</taxon>
        <taxon>Portuninae</taxon>
        <taxon>Portunus</taxon>
    </lineage>
</organism>
<gene>
    <name evidence="1" type="ORF">E2C01_054223</name>
</gene>
<reference evidence="1 2" key="1">
    <citation type="submission" date="2019-05" db="EMBL/GenBank/DDBJ databases">
        <title>Another draft genome of Portunus trituberculatus and its Hox gene families provides insights of decapod evolution.</title>
        <authorList>
            <person name="Jeong J.-H."/>
            <person name="Song I."/>
            <person name="Kim S."/>
            <person name="Choi T."/>
            <person name="Kim D."/>
            <person name="Ryu S."/>
            <person name="Kim W."/>
        </authorList>
    </citation>
    <scope>NUCLEOTIDE SEQUENCE [LARGE SCALE GENOMIC DNA]</scope>
    <source>
        <tissue evidence="1">Muscle</tissue>
    </source>
</reference>
<evidence type="ECO:0000313" key="2">
    <source>
        <dbReference type="Proteomes" id="UP000324222"/>
    </source>
</evidence>
<proteinExistence type="predicted"/>
<dbReference type="AlphaFoldDB" id="A0A5B7GS71"/>
<protein>
    <submittedName>
        <fullName evidence="1">Uncharacterized protein</fullName>
    </submittedName>
</protein>
<dbReference type="EMBL" id="VSRR010017266">
    <property type="protein sequence ID" value="MPC60185.1"/>
    <property type="molecule type" value="Genomic_DNA"/>
</dbReference>
<evidence type="ECO:0000313" key="1">
    <source>
        <dbReference type="EMBL" id="MPC60185.1"/>
    </source>
</evidence>